<dbReference type="GeneID" id="95494521"/>
<keyword evidence="3" id="KW-1185">Reference proteome</keyword>
<protein>
    <submittedName>
        <fullName evidence="2">Tetratricopeptide repeat protein</fullName>
    </submittedName>
</protein>
<feature type="compositionally biased region" description="Basic and acidic residues" evidence="1">
    <location>
        <begin position="13"/>
        <end position="23"/>
    </location>
</feature>
<sequence length="146" mass="16069">MHQLLLHSLSGQGRHEEALAEPHRHSPELYPAYAGAHELATAVALHGLGRHKEAEEEARRALTACERHLHPDHPRMGEIRALLALIAPACPDGVLQILTPTGRGAARGAPRRAHGTGLALRRRCRFGARDRAAACRTLRVRCRHVR</sequence>
<gene>
    <name evidence="2" type="ORF">OHA91_00755</name>
</gene>
<dbReference type="SUPFAM" id="SSF48452">
    <property type="entry name" value="TPR-like"/>
    <property type="match status" value="1"/>
</dbReference>
<dbReference type="EMBL" id="CP108036">
    <property type="protein sequence ID" value="WUN77155.1"/>
    <property type="molecule type" value="Genomic_DNA"/>
</dbReference>
<dbReference type="InterPro" id="IPR011990">
    <property type="entry name" value="TPR-like_helical_dom_sf"/>
</dbReference>
<dbReference type="Gene3D" id="1.25.40.10">
    <property type="entry name" value="Tetratricopeptide repeat domain"/>
    <property type="match status" value="1"/>
</dbReference>
<reference evidence="2" key="1">
    <citation type="submission" date="2022-10" db="EMBL/GenBank/DDBJ databases">
        <title>The complete genomes of actinobacterial strains from the NBC collection.</title>
        <authorList>
            <person name="Joergensen T.S."/>
            <person name="Alvarez Arevalo M."/>
            <person name="Sterndorff E.B."/>
            <person name="Faurdal D."/>
            <person name="Vuksanovic O."/>
            <person name="Mourched A.-S."/>
            <person name="Charusanti P."/>
            <person name="Shaw S."/>
            <person name="Blin K."/>
            <person name="Weber T."/>
        </authorList>
    </citation>
    <scope>NUCLEOTIDE SEQUENCE</scope>
    <source>
        <strain evidence="2">NBC_00303</strain>
    </source>
</reference>
<evidence type="ECO:0000313" key="2">
    <source>
        <dbReference type="EMBL" id="WUN77155.1"/>
    </source>
</evidence>
<name>A0ABZ1Q3R3_9ACTN</name>
<evidence type="ECO:0000256" key="1">
    <source>
        <dbReference type="SAM" id="MobiDB-lite"/>
    </source>
</evidence>
<organism evidence="2 3">
    <name type="scientific">Streptomyces erythrochromogenes</name>
    <dbReference type="NCBI Taxonomy" id="285574"/>
    <lineage>
        <taxon>Bacteria</taxon>
        <taxon>Bacillati</taxon>
        <taxon>Actinomycetota</taxon>
        <taxon>Actinomycetes</taxon>
        <taxon>Kitasatosporales</taxon>
        <taxon>Streptomycetaceae</taxon>
        <taxon>Streptomyces</taxon>
    </lineage>
</organism>
<dbReference type="RefSeq" id="WP_328738283.1">
    <property type="nucleotide sequence ID" value="NZ_CP108036.1"/>
</dbReference>
<feature type="region of interest" description="Disordered" evidence="1">
    <location>
        <begin position="1"/>
        <end position="23"/>
    </location>
</feature>
<dbReference type="Proteomes" id="UP001432312">
    <property type="component" value="Chromosome"/>
</dbReference>
<accession>A0ABZ1Q3R3</accession>
<proteinExistence type="predicted"/>
<evidence type="ECO:0000313" key="3">
    <source>
        <dbReference type="Proteomes" id="UP001432312"/>
    </source>
</evidence>